<dbReference type="EMBL" id="PEDM01000032">
    <property type="protein sequence ID" value="PIC04055.1"/>
    <property type="molecule type" value="Genomic_DNA"/>
</dbReference>
<comment type="caution">
    <text evidence="6">The sequence shown here is derived from an EMBL/GenBank/DDBJ whole genome shotgun (WGS) entry which is preliminary data.</text>
</comment>
<dbReference type="GO" id="GO:0003824">
    <property type="term" value="F:catalytic activity"/>
    <property type="evidence" value="ECO:0007669"/>
    <property type="project" value="InterPro"/>
</dbReference>
<dbReference type="SFLD" id="SFLDG01067">
    <property type="entry name" value="SPASM/twitch_domain_containing"/>
    <property type="match status" value="1"/>
</dbReference>
<keyword evidence="3" id="KW-0408">Iron</keyword>
<proteinExistence type="predicted"/>
<evidence type="ECO:0000256" key="2">
    <source>
        <dbReference type="ARBA" id="ARBA00022723"/>
    </source>
</evidence>
<dbReference type="InterPro" id="IPR050377">
    <property type="entry name" value="Radical_SAM_PqqE_MftC-like"/>
</dbReference>
<dbReference type="InterPro" id="IPR023885">
    <property type="entry name" value="4Fe4S-binding_SPASM_dom"/>
</dbReference>
<dbReference type="PANTHER" id="PTHR11228:SF7">
    <property type="entry name" value="PQQA PEPTIDE CYCLASE"/>
    <property type="match status" value="1"/>
</dbReference>
<dbReference type="GO" id="GO:0046872">
    <property type="term" value="F:metal ion binding"/>
    <property type="evidence" value="ECO:0007669"/>
    <property type="project" value="UniProtKB-KW"/>
</dbReference>
<protein>
    <recommendedName>
        <fullName evidence="5">Radical SAM core domain-containing protein</fullName>
    </recommendedName>
</protein>
<evidence type="ECO:0000256" key="3">
    <source>
        <dbReference type="ARBA" id="ARBA00023004"/>
    </source>
</evidence>
<sequence>MFMFLKFKANTKVIENFEGASIILFREKSILKKDCNKSGLYVLKMCDGLHTFEDIINQINKDFNKISEDQVEATRMFIKEYIDAGIIDLVNDPEGVEINVIGHENLVVPVNVSMEVTNRCQLKCLHCFNESGKKRKGEIEVDKFIELAKVFVEIGVHSFFITGGEPMLKKNVENLISFLGKHACTVTIASNGLLLRERILNILSTFPNIGVQVSLDGLEKNHDFIRGVKGAFNRTVDNIGRMTEKRIPVSISFTMNDYNKDDLEGLIQLCRNLNCLGVSIGLTSNAGRAKTNEIPLKVARDFIDILQNFHRKYTTDDFYVGLDICEKKISKIMDNIAYPNKCGAGYHEIHIMANGEVTPCPAISNIILGDVKQNDIFEILDISNLRRIMGIPSPIRNICGDCQHYDTCGNCIASMFEVSESECKVQREIIKI</sequence>
<evidence type="ECO:0000259" key="5">
    <source>
        <dbReference type="PROSITE" id="PS51918"/>
    </source>
</evidence>
<dbReference type="SFLD" id="SFLDG01386">
    <property type="entry name" value="main_SPASM_domain-containing"/>
    <property type="match status" value="1"/>
</dbReference>
<organism evidence="6 7">
    <name type="scientific">Anoxybacillus flavithermus</name>
    <dbReference type="NCBI Taxonomy" id="33934"/>
    <lineage>
        <taxon>Bacteria</taxon>
        <taxon>Bacillati</taxon>
        <taxon>Bacillota</taxon>
        <taxon>Bacilli</taxon>
        <taxon>Bacillales</taxon>
        <taxon>Anoxybacillaceae</taxon>
        <taxon>Anoxybacillus</taxon>
    </lineage>
</organism>
<evidence type="ECO:0000313" key="6">
    <source>
        <dbReference type="EMBL" id="PIC04055.1"/>
    </source>
</evidence>
<keyword evidence="4" id="KW-0411">Iron-sulfur</keyword>
<reference evidence="6 7" key="1">
    <citation type="submission" date="2017-10" db="EMBL/GenBank/DDBJ databases">
        <title>Draft genome sequence of Anoxybacillus flavithermus KU2-6-11 from caldera Uzon (Russia:Kamchtka).</title>
        <authorList>
            <person name="Korzhuk A.V."/>
            <person name="Rozanov A.S."/>
            <person name="Bryanskaya A.V."/>
            <person name="Peltek S.E."/>
        </authorList>
    </citation>
    <scope>NUCLEOTIDE SEQUENCE [LARGE SCALE GENOMIC DNA]</scope>
    <source>
        <strain evidence="6 7">KU2-6_11</strain>
    </source>
</reference>
<dbReference type="InterPro" id="IPR058240">
    <property type="entry name" value="rSAM_sf"/>
</dbReference>
<dbReference type="SFLD" id="SFLDS00029">
    <property type="entry name" value="Radical_SAM"/>
    <property type="match status" value="1"/>
</dbReference>
<accession>A0A2G5RMS9</accession>
<dbReference type="Pfam" id="PF13186">
    <property type="entry name" value="SPASM"/>
    <property type="match status" value="1"/>
</dbReference>
<keyword evidence="1" id="KW-0949">S-adenosyl-L-methionine</keyword>
<dbReference type="AlphaFoldDB" id="A0A2G5RMS9"/>
<dbReference type="InterPro" id="IPR007197">
    <property type="entry name" value="rSAM"/>
</dbReference>
<dbReference type="Gene3D" id="1.10.10.1150">
    <property type="entry name" value="Coenzyme PQQ synthesis protein D (PqqD)"/>
    <property type="match status" value="1"/>
</dbReference>
<dbReference type="PROSITE" id="PS51918">
    <property type="entry name" value="RADICAL_SAM"/>
    <property type="match status" value="1"/>
</dbReference>
<evidence type="ECO:0000256" key="4">
    <source>
        <dbReference type="ARBA" id="ARBA00023014"/>
    </source>
</evidence>
<dbReference type="GO" id="GO:0051536">
    <property type="term" value="F:iron-sulfur cluster binding"/>
    <property type="evidence" value="ECO:0007669"/>
    <property type="project" value="UniProtKB-KW"/>
</dbReference>
<dbReference type="Gene3D" id="3.20.20.70">
    <property type="entry name" value="Aldolase class I"/>
    <property type="match status" value="1"/>
</dbReference>
<evidence type="ECO:0000256" key="1">
    <source>
        <dbReference type="ARBA" id="ARBA00022691"/>
    </source>
</evidence>
<dbReference type="CDD" id="cd01335">
    <property type="entry name" value="Radical_SAM"/>
    <property type="match status" value="1"/>
</dbReference>
<dbReference type="Pfam" id="PF04055">
    <property type="entry name" value="Radical_SAM"/>
    <property type="match status" value="1"/>
</dbReference>
<name>A0A2G5RMS9_9BACL</name>
<dbReference type="InterPro" id="IPR041881">
    <property type="entry name" value="PqqD_sf"/>
</dbReference>
<dbReference type="InterPro" id="IPR013785">
    <property type="entry name" value="Aldolase_TIM"/>
</dbReference>
<dbReference type="SUPFAM" id="SSF102114">
    <property type="entry name" value="Radical SAM enzymes"/>
    <property type="match status" value="1"/>
</dbReference>
<feature type="domain" description="Radical SAM core" evidence="5">
    <location>
        <begin position="106"/>
        <end position="316"/>
    </location>
</feature>
<gene>
    <name evidence="6" type="ORF">CS060_11675</name>
</gene>
<keyword evidence="2" id="KW-0479">Metal-binding</keyword>
<dbReference type="Proteomes" id="UP000230559">
    <property type="component" value="Unassembled WGS sequence"/>
</dbReference>
<evidence type="ECO:0000313" key="7">
    <source>
        <dbReference type="Proteomes" id="UP000230559"/>
    </source>
</evidence>
<dbReference type="PANTHER" id="PTHR11228">
    <property type="entry name" value="RADICAL SAM DOMAIN PROTEIN"/>
    <property type="match status" value="1"/>
</dbReference>